<dbReference type="RefSeq" id="XP_047773406.1">
    <property type="nucleotide sequence ID" value="XM_047921897.1"/>
</dbReference>
<dbReference type="Gene3D" id="3.80.10.10">
    <property type="entry name" value="Ribonuclease Inhibitor"/>
    <property type="match status" value="1"/>
</dbReference>
<name>A0ABQ8K1D1_9APHY</name>
<dbReference type="InterPro" id="IPR036047">
    <property type="entry name" value="F-box-like_dom_sf"/>
</dbReference>
<dbReference type="SUPFAM" id="SSF52047">
    <property type="entry name" value="RNI-like"/>
    <property type="match status" value="1"/>
</dbReference>
<comment type="caution">
    <text evidence="1">The sequence shown here is derived from an EMBL/GenBank/DDBJ whole genome shotgun (WGS) entry which is preliminary data.</text>
</comment>
<dbReference type="InterPro" id="IPR032675">
    <property type="entry name" value="LRR_dom_sf"/>
</dbReference>
<proteinExistence type="predicted"/>
<organism evidence="1 2">
    <name type="scientific">Rhodofomes roseus</name>
    <dbReference type="NCBI Taxonomy" id="34475"/>
    <lineage>
        <taxon>Eukaryota</taxon>
        <taxon>Fungi</taxon>
        <taxon>Dikarya</taxon>
        <taxon>Basidiomycota</taxon>
        <taxon>Agaricomycotina</taxon>
        <taxon>Agaricomycetes</taxon>
        <taxon>Polyporales</taxon>
        <taxon>Rhodofomes</taxon>
    </lineage>
</organism>
<evidence type="ECO:0008006" key="3">
    <source>
        <dbReference type="Google" id="ProtNLM"/>
    </source>
</evidence>
<accession>A0ABQ8K1D1</accession>
<keyword evidence="2" id="KW-1185">Reference proteome</keyword>
<evidence type="ECO:0000313" key="2">
    <source>
        <dbReference type="Proteomes" id="UP000814176"/>
    </source>
</evidence>
<sequence length="485" mass="54583">MAPIVPSFLTATTVLVPAVPPRCHKKGTPPYIVEQIYQELEFARNNAPIEVLDLILDNLDGDPVELRTCSLTCHAWVHICRQRLFQSVDLRCTKTHCDGFLRVLQSSASTGAPIADYVRELTLWGDNNPDYRHYSLARLICRYIGFRILARLSGTSEPMGQSRLGPSIRVTLGRILKRLHRTQLLRLRNFDWCDIAPFTFRGQASASSRALVDLFAAIPAVSSLDIFCAIFLSPSELLQLLAAFPGLSTLTLQHIRWHPDVDLSHRPDSAALCHSSVGVRRIEKLSLDADIKMLPSFVEGLLNPPFAPAVREMSIDSCPRSAENLTTTMLLSRMRSTLEVLHVNYFPSQDIQSELDCSQHHKLRIVTLSYVFGSSRSVRAICPYLPQFLQSLPKSIQQLQLRFEMHGLDSTDPIVFLDFTDWDALDRALAELHERLTALRTTIDVRIMLDGRGIDIRPEVVRPVIDRLPRSLRGGAQIYLLGSCE</sequence>
<protein>
    <recommendedName>
        <fullName evidence="3">F-box domain-containing protein</fullName>
    </recommendedName>
</protein>
<evidence type="ECO:0000313" key="1">
    <source>
        <dbReference type="EMBL" id="KAH9830043.1"/>
    </source>
</evidence>
<reference evidence="1 2" key="1">
    <citation type="journal article" date="2021" name="Environ. Microbiol.">
        <title>Gene family expansions and transcriptome signatures uncover fungal adaptations to wood decay.</title>
        <authorList>
            <person name="Hage H."/>
            <person name="Miyauchi S."/>
            <person name="Viragh M."/>
            <person name="Drula E."/>
            <person name="Min B."/>
            <person name="Chaduli D."/>
            <person name="Navarro D."/>
            <person name="Favel A."/>
            <person name="Norest M."/>
            <person name="Lesage-Meessen L."/>
            <person name="Balint B."/>
            <person name="Merenyi Z."/>
            <person name="de Eugenio L."/>
            <person name="Morin E."/>
            <person name="Martinez A.T."/>
            <person name="Baldrian P."/>
            <person name="Stursova M."/>
            <person name="Martinez M.J."/>
            <person name="Novotny C."/>
            <person name="Magnuson J.K."/>
            <person name="Spatafora J.W."/>
            <person name="Maurice S."/>
            <person name="Pangilinan J."/>
            <person name="Andreopoulos W."/>
            <person name="LaButti K."/>
            <person name="Hundley H."/>
            <person name="Na H."/>
            <person name="Kuo A."/>
            <person name="Barry K."/>
            <person name="Lipzen A."/>
            <person name="Henrissat B."/>
            <person name="Riley R."/>
            <person name="Ahrendt S."/>
            <person name="Nagy L.G."/>
            <person name="Grigoriev I.V."/>
            <person name="Martin F."/>
            <person name="Rosso M.N."/>
        </authorList>
    </citation>
    <scope>NUCLEOTIDE SEQUENCE [LARGE SCALE GENOMIC DNA]</scope>
    <source>
        <strain evidence="1 2">CIRM-BRFM 1785</strain>
    </source>
</reference>
<gene>
    <name evidence="1" type="ORF">C8Q71DRAFT_727795</name>
</gene>
<dbReference type="SUPFAM" id="SSF81383">
    <property type="entry name" value="F-box domain"/>
    <property type="match status" value="1"/>
</dbReference>
<dbReference type="Proteomes" id="UP000814176">
    <property type="component" value="Unassembled WGS sequence"/>
</dbReference>
<dbReference type="GeneID" id="72002629"/>
<dbReference type="EMBL" id="JADCUA010000034">
    <property type="protein sequence ID" value="KAH9830043.1"/>
    <property type="molecule type" value="Genomic_DNA"/>
</dbReference>